<organism evidence="5">
    <name type="scientific">marine sediment metagenome</name>
    <dbReference type="NCBI Taxonomy" id="412755"/>
    <lineage>
        <taxon>unclassified sequences</taxon>
        <taxon>metagenomes</taxon>
        <taxon>ecological metagenomes</taxon>
    </lineage>
</organism>
<sequence>SDMILTDDNFVSIVSAIEEGRGIYDNIKKFFAFLISGNIGEVMVIFLAILFGLPLPITATQILLINLVTDGLPAVALGADPFEPNAMKRKPRDKKEPIYKNLNHFIIYYPIIMIVTVLGLFYYIYTTTNNLAKAQTITFLTIAMFELYQAFASRSTIYSSFKVGIFKNKWLIGAVLISLLVSLAVIYTPFLQLLFDTFPLTIGEVFTVILLSSLGFIYLELHKTLKKKENEYN</sequence>
<dbReference type="PANTHER" id="PTHR43294">
    <property type="entry name" value="SODIUM/POTASSIUM-TRANSPORTING ATPASE SUBUNIT ALPHA"/>
    <property type="match status" value="1"/>
</dbReference>
<keyword evidence="2" id="KW-1003">Cell membrane</keyword>
<evidence type="ECO:0000313" key="5">
    <source>
        <dbReference type="EMBL" id="GAF89473.1"/>
    </source>
</evidence>
<feature type="non-terminal residue" evidence="5">
    <location>
        <position position="1"/>
    </location>
</feature>
<feature type="domain" description="Cation-transporting P-type ATPase C-terminal" evidence="4">
    <location>
        <begin position="54"/>
        <end position="224"/>
    </location>
</feature>
<proteinExistence type="predicted"/>
<dbReference type="EMBL" id="BARS01019311">
    <property type="protein sequence ID" value="GAF89473.1"/>
    <property type="molecule type" value="Genomic_DNA"/>
</dbReference>
<dbReference type="InterPro" id="IPR050510">
    <property type="entry name" value="Cation_transp_ATPase_P-type"/>
</dbReference>
<accession>X0T7N2</accession>
<dbReference type="AlphaFoldDB" id="X0T7N2"/>
<dbReference type="GO" id="GO:0005886">
    <property type="term" value="C:plasma membrane"/>
    <property type="evidence" value="ECO:0007669"/>
    <property type="project" value="UniProtKB-SubCell"/>
</dbReference>
<comment type="subcellular location">
    <subcellularLocation>
        <location evidence="1">Cell membrane</location>
        <topology evidence="1">Multi-pass membrane protein</topology>
    </subcellularLocation>
</comment>
<dbReference type="InterPro" id="IPR023298">
    <property type="entry name" value="ATPase_P-typ_TM_dom_sf"/>
</dbReference>
<reference evidence="5" key="1">
    <citation type="journal article" date="2014" name="Front. Microbiol.">
        <title>High frequency of phylogenetically diverse reductive dehalogenase-homologous genes in deep subseafloor sedimentary metagenomes.</title>
        <authorList>
            <person name="Kawai M."/>
            <person name="Futagami T."/>
            <person name="Toyoda A."/>
            <person name="Takaki Y."/>
            <person name="Nishi S."/>
            <person name="Hori S."/>
            <person name="Arai W."/>
            <person name="Tsubouchi T."/>
            <person name="Morono Y."/>
            <person name="Uchiyama I."/>
            <person name="Ito T."/>
            <person name="Fujiyama A."/>
            <person name="Inagaki F."/>
            <person name="Takami H."/>
        </authorList>
    </citation>
    <scope>NUCLEOTIDE SEQUENCE</scope>
    <source>
        <strain evidence="5">Expedition CK06-06</strain>
    </source>
</reference>
<dbReference type="InterPro" id="IPR006068">
    <property type="entry name" value="ATPase_P-typ_cation-transptr_C"/>
</dbReference>
<protein>
    <recommendedName>
        <fullName evidence="4">Cation-transporting P-type ATPase C-terminal domain-containing protein</fullName>
    </recommendedName>
</protein>
<gene>
    <name evidence="5" type="ORF">S01H1_31313</name>
</gene>
<feature type="transmembrane region" description="Helical" evidence="3">
    <location>
        <begin position="170"/>
        <end position="191"/>
    </location>
</feature>
<evidence type="ECO:0000256" key="3">
    <source>
        <dbReference type="SAM" id="Phobius"/>
    </source>
</evidence>
<evidence type="ECO:0000256" key="2">
    <source>
        <dbReference type="ARBA" id="ARBA00022475"/>
    </source>
</evidence>
<dbReference type="PANTHER" id="PTHR43294:SF21">
    <property type="entry name" value="CATION TRANSPORTING ATPASE"/>
    <property type="match status" value="1"/>
</dbReference>
<evidence type="ECO:0000256" key="1">
    <source>
        <dbReference type="ARBA" id="ARBA00004651"/>
    </source>
</evidence>
<feature type="transmembrane region" description="Helical" evidence="3">
    <location>
        <begin position="30"/>
        <end position="53"/>
    </location>
</feature>
<feature type="transmembrane region" description="Helical" evidence="3">
    <location>
        <begin position="59"/>
        <end position="82"/>
    </location>
</feature>
<feature type="transmembrane region" description="Helical" evidence="3">
    <location>
        <begin position="197"/>
        <end position="219"/>
    </location>
</feature>
<evidence type="ECO:0000259" key="4">
    <source>
        <dbReference type="Pfam" id="PF00689"/>
    </source>
</evidence>
<keyword evidence="3" id="KW-0812">Transmembrane</keyword>
<keyword evidence="3" id="KW-0472">Membrane</keyword>
<feature type="transmembrane region" description="Helical" evidence="3">
    <location>
        <begin position="102"/>
        <end position="125"/>
    </location>
</feature>
<feature type="transmembrane region" description="Helical" evidence="3">
    <location>
        <begin position="131"/>
        <end position="149"/>
    </location>
</feature>
<comment type="caution">
    <text evidence="5">The sequence shown here is derived from an EMBL/GenBank/DDBJ whole genome shotgun (WGS) entry which is preliminary data.</text>
</comment>
<dbReference type="Gene3D" id="1.20.1110.10">
    <property type="entry name" value="Calcium-transporting ATPase, transmembrane domain"/>
    <property type="match status" value="2"/>
</dbReference>
<name>X0T7N2_9ZZZZ</name>
<dbReference type="SUPFAM" id="SSF81665">
    <property type="entry name" value="Calcium ATPase, transmembrane domain M"/>
    <property type="match status" value="1"/>
</dbReference>
<keyword evidence="3" id="KW-1133">Transmembrane helix</keyword>
<dbReference type="Pfam" id="PF00689">
    <property type="entry name" value="Cation_ATPase_C"/>
    <property type="match status" value="1"/>
</dbReference>